<dbReference type="PANTHER" id="PTHR42085">
    <property type="entry name" value="F-BOX DOMAIN-CONTAINING PROTEIN"/>
    <property type="match status" value="1"/>
</dbReference>
<protein>
    <recommendedName>
        <fullName evidence="3">F-box domain-containing protein</fullName>
    </recommendedName>
</protein>
<dbReference type="EMBL" id="ML976065">
    <property type="protein sequence ID" value="KAF1940300.1"/>
    <property type="molecule type" value="Genomic_DNA"/>
</dbReference>
<dbReference type="PANTHER" id="PTHR42085:SF1">
    <property type="entry name" value="F-BOX DOMAIN-CONTAINING PROTEIN"/>
    <property type="match status" value="1"/>
</dbReference>
<evidence type="ECO:0000313" key="1">
    <source>
        <dbReference type="EMBL" id="KAF1940300.1"/>
    </source>
</evidence>
<dbReference type="Proteomes" id="UP000800038">
    <property type="component" value="Unassembled WGS sequence"/>
</dbReference>
<name>A0A6A5SKU7_9PLEO</name>
<reference evidence="1" key="1">
    <citation type="journal article" date="2020" name="Stud. Mycol.">
        <title>101 Dothideomycetes genomes: a test case for predicting lifestyles and emergence of pathogens.</title>
        <authorList>
            <person name="Haridas S."/>
            <person name="Albert R."/>
            <person name="Binder M."/>
            <person name="Bloem J."/>
            <person name="Labutti K."/>
            <person name="Salamov A."/>
            <person name="Andreopoulos B."/>
            <person name="Baker S."/>
            <person name="Barry K."/>
            <person name="Bills G."/>
            <person name="Bluhm B."/>
            <person name="Cannon C."/>
            <person name="Castanera R."/>
            <person name="Culley D."/>
            <person name="Daum C."/>
            <person name="Ezra D."/>
            <person name="Gonzalez J."/>
            <person name="Henrissat B."/>
            <person name="Kuo A."/>
            <person name="Liang C."/>
            <person name="Lipzen A."/>
            <person name="Lutzoni F."/>
            <person name="Magnuson J."/>
            <person name="Mondo S."/>
            <person name="Nolan M."/>
            <person name="Ohm R."/>
            <person name="Pangilinan J."/>
            <person name="Park H.-J."/>
            <person name="Ramirez L."/>
            <person name="Alfaro M."/>
            <person name="Sun H."/>
            <person name="Tritt A."/>
            <person name="Yoshinaga Y."/>
            <person name="Zwiers L.-H."/>
            <person name="Turgeon B."/>
            <person name="Goodwin S."/>
            <person name="Spatafora J."/>
            <person name="Crous P."/>
            <person name="Grigoriev I."/>
        </authorList>
    </citation>
    <scope>NUCLEOTIDE SEQUENCE</scope>
    <source>
        <strain evidence="1">CBS 161.51</strain>
    </source>
</reference>
<dbReference type="AlphaFoldDB" id="A0A6A5SKU7"/>
<keyword evidence="2" id="KW-1185">Reference proteome</keyword>
<accession>A0A6A5SKU7</accession>
<dbReference type="OrthoDB" id="3880115at2759"/>
<proteinExistence type="predicted"/>
<evidence type="ECO:0000313" key="2">
    <source>
        <dbReference type="Proteomes" id="UP000800038"/>
    </source>
</evidence>
<gene>
    <name evidence="1" type="ORF">EJ02DRAFT_231813</name>
</gene>
<sequence length="97" mass="11729">MSTPKTQTCPLLRLPQELRDKVYTYYLTEDEGYHHNPEMNKLRYSDERQIVFAFMYTCKQIYEEMKELPLKVNSVTFTTFFPIERPGMPRIADFNRH</sequence>
<evidence type="ECO:0008006" key="3">
    <source>
        <dbReference type="Google" id="ProtNLM"/>
    </source>
</evidence>
<dbReference type="InterPro" id="IPR038883">
    <property type="entry name" value="AN11006-like"/>
</dbReference>
<organism evidence="1 2">
    <name type="scientific">Clathrospora elynae</name>
    <dbReference type="NCBI Taxonomy" id="706981"/>
    <lineage>
        <taxon>Eukaryota</taxon>
        <taxon>Fungi</taxon>
        <taxon>Dikarya</taxon>
        <taxon>Ascomycota</taxon>
        <taxon>Pezizomycotina</taxon>
        <taxon>Dothideomycetes</taxon>
        <taxon>Pleosporomycetidae</taxon>
        <taxon>Pleosporales</taxon>
        <taxon>Diademaceae</taxon>
        <taxon>Clathrospora</taxon>
    </lineage>
</organism>